<gene>
    <name evidence="10" type="ORF">M569_13174</name>
</gene>
<evidence type="ECO:0000259" key="7">
    <source>
        <dbReference type="PROSITE" id="PS50090"/>
    </source>
</evidence>
<comment type="caution">
    <text evidence="10">The sequence shown here is derived from an EMBL/GenBank/DDBJ whole genome shotgun (WGS) entry which is preliminary data.</text>
</comment>
<dbReference type="PROSITE" id="PS50090">
    <property type="entry name" value="MYB_LIKE"/>
    <property type="match status" value="1"/>
</dbReference>
<dbReference type="InterPro" id="IPR001005">
    <property type="entry name" value="SANT/Myb"/>
</dbReference>
<feature type="domain" description="SANT" evidence="8">
    <location>
        <begin position="27"/>
        <end position="81"/>
    </location>
</feature>
<dbReference type="PROSITE" id="PS51293">
    <property type="entry name" value="SANT"/>
    <property type="match status" value="1"/>
</dbReference>
<feature type="domain" description="HTH myb-type" evidence="9">
    <location>
        <begin position="24"/>
        <end position="78"/>
    </location>
</feature>
<dbReference type="CDD" id="cd00167">
    <property type="entry name" value="SANT"/>
    <property type="match status" value="1"/>
</dbReference>
<dbReference type="InterPro" id="IPR017930">
    <property type="entry name" value="Myb_dom"/>
</dbReference>
<evidence type="ECO:0000256" key="2">
    <source>
        <dbReference type="ARBA" id="ARBA00023015"/>
    </source>
</evidence>
<dbReference type="OrthoDB" id="118550at2759"/>
<evidence type="ECO:0000256" key="6">
    <source>
        <dbReference type="SAM" id="MobiDB-lite"/>
    </source>
</evidence>
<evidence type="ECO:0000313" key="11">
    <source>
        <dbReference type="Proteomes" id="UP000015453"/>
    </source>
</evidence>
<feature type="compositionally biased region" description="Low complexity" evidence="6">
    <location>
        <begin position="141"/>
        <end position="151"/>
    </location>
</feature>
<keyword evidence="3" id="KW-0238">DNA-binding</keyword>
<dbReference type="SUPFAM" id="SSF46689">
    <property type="entry name" value="Homeodomain-like"/>
    <property type="match status" value="1"/>
</dbReference>
<proteinExistence type="predicted"/>
<dbReference type="PANTHER" id="PTHR12802">
    <property type="entry name" value="SWI/SNF COMPLEX-RELATED"/>
    <property type="match status" value="1"/>
</dbReference>
<evidence type="ECO:0000313" key="10">
    <source>
        <dbReference type="EMBL" id="EPS61622.1"/>
    </source>
</evidence>
<evidence type="ECO:0000256" key="3">
    <source>
        <dbReference type="ARBA" id="ARBA00023125"/>
    </source>
</evidence>
<dbReference type="GO" id="GO:0003677">
    <property type="term" value="F:DNA binding"/>
    <property type="evidence" value="ECO:0007669"/>
    <property type="project" value="UniProtKB-KW"/>
</dbReference>
<organism evidence="10 11">
    <name type="scientific">Genlisea aurea</name>
    <dbReference type="NCBI Taxonomy" id="192259"/>
    <lineage>
        <taxon>Eukaryota</taxon>
        <taxon>Viridiplantae</taxon>
        <taxon>Streptophyta</taxon>
        <taxon>Embryophyta</taxon>
        <taxon>Tracheophyta</taxon>
        <taxon>Spermatophyta</taxon>
        <taxon>Magnoliopsida</taxon>
        <taxon>eudicotyledons</taxon>
        <taxon>Gunneridae</taxon>
        <taxon>Pentapetalae</taxon>
        <taxon>asterids</taxon>
        <taxon>lamiids</taxon>
        <taxon>Lamiales</taxon>
        <taxon>Lentibulariaceae</taxon>
        <taxon>Genlisea</taxon>
    </lineage>
</organism>
<dbReference type="PANTHER" id="PTHR12802:SF155">
    <property type="entry name" value="DEUBIQUITINASE MYSM1"/>
    <property type="match status" value="1"/>
</dbReference>
<keyword evidence="5" id="KW-0539">Nucleus</keyword>
<sequence length="279" mass="31627">MDIEEQQSKYPTDEFAPKARKPYTITKQRERWSEEEHSRFLEALKLHGRAWRKIEEHIGTKTAVQIRSHAQKFFCKVIRDDDTVEIPPPRPKRKPIHPYPRKLVSPVKGGETLVPEKQMSQSPKSILSAVGSSDSFDDDQSPSSASSPAAISDDHESVQALHSDEDEFSSHEERHNPLELAARRAKEFNGRCLKLFGQTLCIVETDDDHLLLPLRVIPLKLTPLSKTSPWLSLSINAPDAVNYDHSIKLSKCRSTTNSSNFGKKGFMPYRRSIATTEQS</sequence>
<evidence type="ECO:0000256" key="5">
    <source>
        <dbReference type="ARBA" id="ARBA00023242"/>
    </source>
</evidence>
<evidence type="ECO:0000256" key="1">
    <source>
        <dbReference type="ARBA" id="ARBA00004123"/>
    </source>
</evidence>
<dbReference type="InterPro" id="IPR006447">
    <property type="entry name" value="Myb_dom_plants"/>
</dbReference>
<accession>S8DPD4</accession>
<dbReference type="InterPro" id="IPR009057">
    <property type="entry name" value="Homeodomain-like_sf"/>
</dbReference>
<keyword evidence="4" id="KW-0804">Transcription</keyword>
<evidence type="ECO:0000259" key="9">
    <source>
        <dbReference type="PROSITE" id="PS51294"/>
    </source>
</evidence>
<feature type="compositionally biased region" description="Basic residues" evidence="6">
    <location>
        <begin position="90"/>
        <end position="100"/>
    </location>
</feature>
<protein>
    <submittedName>
        <fullName evidence="10">Uncharacterized protein</fullName>
    </submittedName>
</protein>
<keyword evidence="2" id="KW-0805">Transcription regulation</keyword>
<evidence type="ECO:0000256" key="4">
    <source>
        <dbReference type="ARBA" id="ARBA00023163"/>
    </source>
</evidence>
<comment type="subcellular location">
    <subcellularLocation>
        <location evidence="1">Nucleus</location>
    </subcellularLocation>
</comment>
<dbReference type="EMBL" id="AUSU01006705">
    <property type="protein sequence ID" value="EPS61622.1"/>
    <property type="molecule type" value="Genomic_DNA"/>
</dbReference>
<dbReference type="AlphaFoldDB" id="S8DPD4"/>
<dbReference type="Pfam" id="PF00249">
    <property type="entry name" value="Myb_DNA-binding"/>
    <property type="match status" value="1"/>
</dbReference>
<keyword evidence="11" id="KW-1185">Reference proteome</keyword>
<feature type="region of interest" description="Disordered" evidence="6">
    <location>
        <begin position="1"/>
        <end position="21"/>
    </location>
</feature>
<dbReference type="GO" id="GO:0005634">
    <property type="term" value="C:nucleus"/>
    <property type="evidence" value="ECO:0007669"/>
    <property type="project" value="UniProtKB-SubCell"/>
</dbReference>
<name>S8DPD4_9LAMI</name>
<reference evidence="10 11" key="1">
    <citation type="journal article" date="2013" name="BMC Genomics">
        <title>The miniature genome of a carnivorous plant Genlisea aurea contains a low number of genes and short non-coding sequences.</title>
        <authorList>
            <person name="Leushkin E.V."/>
            <person name="Sutormin R.A."/>
            <person name="Nabieva E.R."/>
            <person name="Penin A.A."/>
            <person name="Kondrashov A.S."/>
            <person name="Logacheva M.D."/>
        </authorList>
    </citation>
    <scope>NUCLEOTIDE SEQUENCE [LARGE SCALE GENOMIC DNA]</scope>
</reference>
<dbReference type="SMART" id="SM00717">
    <property type="entry name" value="SANT"/>
    <property type="match status" value="1"/>
</dbReference>
<dbReference type="GO" id="GO:0010468">
    <property type="term" value="P:regulation of gene expression"/>
    <property type="evidence" value="ECO:0007669"/>
    <property type="project" value="UniProtKB-ARBA"/>
</dbReference>
<dbReference type="FunFam" id="1.10.10.60:FF:000023">
    <property type="entry name" value="protein REVEILLE 6 isoform X1"/>
    <property type="match status" value="1"/>
</dbReference>
<feature type="region of interest" description="Disordered" evidence="6">
    <location>
        <begin position="82"/>
        <end position="175"/>
    </location>
</feature>
<feature type="domain" description="Myb-like" evidence="7">
    <location>
        <begin position="24"/>
        <end position="74"/>
    </location>
</feature>
<dbReference type="InterPro" id="IPR017884">
    <property type="entry name" value="SANT_dom"/>
</dbReference>
<dbReference type="NCBIfam" id="TIGR01557">
    <property type="entry name" value="myb_SHAQKYF"/>
    <property type="match status" value="1"/>
</dbReference>
<dbReference type="Proteomes" id="UP000015453">
    <property type="component" value="Unassembled WGS sequence"/>
</dbReference>
<dbReference type="Gene3D" id="1.10.10.60">
    <property type="entry name" value="Homeodomain-like"/>
    <property type="match status" value="1"/>
</dbReference>
<evidence type="ECO:0000259" key="8">
    <source>
        <dbReference type="PROSITE" id="PS51293"/>
    </source>
</evidence>
<dbReference type="PROSITE" id="PS51294">
    <property type="entry name" value="HTH_MYB"/>
    <property type="match status" value="1"/>
</dbReference>